<gene>
    <name evidence="2" type="ORF">HHL28_07135</name>
</gene>
<dbReference type="AlphaFoldDB" id="A0A858R782"/>
<name>A0A858R782_9PROT</name>
<evidence type="ECO:0000313" key="2">
    <source>
        <dbReference type="EMBL" id="QJE72896.1"/>
    </source>
</evidence>
<organism evidence="2 3">
    <name type="scientific">Aerophototrophica crusticola</name>
    <dbReference type="NCBI Taxonomy" id="1709002"/>
    <lineage>
        <taxon>Bacteria</taxon>
        <taxon>Pseudomonadati</taxon>
        <taxon>Pseudomonadota</taxon>
        <taxon>Alphaproteobacteria</taxon>
        <taxon>Rhodospirillales</taxon>
        <taxon>Rhodospirillaceae</taxon>
        <taxon>Aerophototrophica</taxon>
    </lineage>
</organism>
<feature type="region of interest" description="Disordered" evidence="1">
    <location>
        <begin position="1"/>
        <end position="73"/>
    </location>
</feature>
<dbReference type="Proteomes" id="UP000501891">
    <property type="component" value="Chromosome"/>
</dbReference>
<dbReference type="EMBL" id="CP051775">
    <property type="protein sequence ID" value="QJE72896.1"/>
    <property type="molecule type" value="Genomic_DNA"/>
</dbReference>
<reference evidence="2" key="1">
    <citation type="submission" date="2020-04" db="EMBL/GenBank/DDBJ databases">
        <title>A desert anoxygenic phototrophic bacterium fixes CO2 using RubisCO under aerobic conditions.</title>
        <authorList>
            <person name="Tang K."/>
        </authorList>
    </citation>
    <scope>NUCLEOTIDE SEQUENCE [LARGE SCALE GENOMIC DNA]</scope>
    <source>
        <strain evidence="2">MIMtkB3</strain>
    </source>
</reference>
<accession>A0A858R782</accession>
<evidence type="ECO:0000313" key="3">
    <source>
        <dbReference type="Proteomes" id="UP000501891"/>
    </source>
</evidence>
<proteinExistence type="predicted"/>
<feature type="compositionally biased region" description="Polar residues" evidence="1">
    <location>
        <begin position="64"/>
        <end position="73"/>
    </location>
</feature>
<feature type="compositionally biased region" description="Basic and acidic residues" evidence="1">
    <location>
        <begin position="29"/>
        <end position="39"/>
    </location>
</feature>
<dbReference type="KEGG" id="acru:HHL28_07135"/>
<evidence type="ECO:0000256" key="1">
    <source>
        <dbReference type="SAM" id="MobiDB-lite"/>
    </source>
</evidence>
<keyword evidence="3" id="KW-1185">Reference proteome</keyword>
<sequence length="73" mass="7368">MNDKASQPGDVNTTDKPKGSSPAGTPLPGDEKLDLDKTPGEGSLTGSTPAGLSAEELRKRAETPGQSNDTGTS</sequence>
<protein>
    <submittedName>
        <fullName evidence="2">Uncharacterized protein</fullName>
    </submittedName>
</protein>